<dbReference type="PANTHER" id="PTHR20883:SF48">
    <property type="entry name" value="ECTOINE DIOXYGENASE"/>
    <property type="match status" value="1"/>
</dbReference>
<dbReference type="OrthoDB" id="976214at2"/>
<dbReference type="AlphaFoldDB" id="A0A3D9KZG8"/>
<accession>A0A3D9KZG8</accession>
<dbReference type="GO" id="GO:0016706">
    <property type="term" value="F:2-oxoglutarate-dependent dioxygenase activity"/>
    <property type="evidence" value="ECO:0007669"/>
    <property type="project" value="UniProtKB-ARBA"/>
</dbReference>
<organism evidence="2 3">
    <name type="scientific">Marinoscillum furvescens DSM 4134</name>
    <dbReference type="NCBI Taxonomy" id="1122208"/>
    <lineage>
        <taxon>Bacteria</taxon>
        <taxon>Pseudomonadati</taxon>
        <taxon>Bacteroidota</taxon>
        <taxon>Cytophagia</taxon>
        <taxon>Cytophagales</taxon>
        <taxon>Reichenbachiellaceae</taxon>
        <taxon>Marinoscillum</taxon>
    </lineage>
</organism>
<dbReference type="Proteomes" id="UP000256779">
    <property type="component" value="Unassembled WGS sequence"/>
</dbReference>
<comment type="cofactor">
    <cofactor evidence="1">
        <name>Fe(2+)</name>
        <dbReference type="ChEBI" id="CHEBI:29033"/>
    </cofactor>
</comment>
<sequence length="293" mass="34291">MVEMIQSTLKDPTQREQFNRDGFLIIDYFEKQEIAEMRDYFFEHVSNYHKEALYESSRNNSNETNDLINGHLKTYFERHSDKFFENYKLYGGTYMVKPERSENFLPLHQDWSIVEEDKYETLFLWCPLQDTSKTNGGLFVVPGSHHFFQNRRSGSLPAPRIETTTKNRRFTKNLEVKAGQVVLYSDQLFHGSYPNSSQQPRIVATARVMNSEAKLTYYHKLSEEETAVYFFSKDNYLNGILKLVSGDIPDGLQPAYIEQNNNQPITESSFDDKLPAQSSWTALLHRLNRLFKS</sequence>
<proteinExistence type="predicted"/>
<dbReference type="PANTHER" id="PTHR20883">
    <property type="entry name" value="PHYTANOYL-COA DIOXYGENASE DOMAIN CONTAINING 1"/>
    <property type="match status" value="1"/>
</dbReference>
<evidence type="ECO:0000256" key="1">
    <source>
        <dbReference type="ARBA" id="ARBA00001954"/>
    </source>
</evidence>
<evidence type="ECO:0000313" key="3">
    <source>
        <dbReference type="Proteomes" id="UP000256779"/>
    </source>
</evidence>
<dbReference type="GO" id="GO:0005506">
    <property type="term" value="F:iron ion binding"/>
    <property type="evidence" value="ECO:0007669"/>
    <property type="project" value="UniProtKB-ARBA"/>
</dbReference>
<comment type="caution">
    <text evidence="2">The sequence shown here is derived from an EMBL/GenBank/DDBJ whole genome shotgun (WGS) entry which is preliminary data.</text>
</comment>
<dbReference type="EMBL" id="QREG01000031">
    <property type="protein sequence ID" value="RED92308.1"/>
    <property type="molecule type" value="Genomic_DNA"/>
</dbReference>
<dbReference type="Pfam" id="PF05721">
    <property type="entry name" value="PhyH"/>
    <property type="match status" value="1"/>
</dbReference>
<dbReference type="SUPFAM" id="SSF51197">
    <property type="entry name" value="Clavaminate synthase-like"/>
    <property type="match status" value="1"/>
</dbReference>
<gene>
    <name evidence="2" type="ORF">C7460_13122</name>
</gene>
<dbReference type="RefSeq" id="WP_115870264.1">
    <property type="nucleotide sequence ID" value="NZ_QREG01000031.1"/>
</dbReference>
<dbReference type="Gene3D" id="2.60.120.620">
    <property type="entry name" value="q2cbj1_9rhob like domain"/>
    <property type="match status" value="1"/>
</dbReference>
<evidence type="ECO:0000313" key="2">
    <source>
        <dbReference type="EMBL" id="RED92308.1"/>
    </source>
</evidence>
<keyword evidence="3" id="KW-1185">Reference proteome</keyword>
<name>A0A3D9KZG8_MARFU</name>
<keyword evidence="2" id="KW-0223">Dioxygenase</keyword>
<keyword evidence="2" id="KW-0560">Oxidoreductase</keyword>
<dbReference type="InterPro" id="IPR008775">
    <property type="entry name" value="Phytyl_CoA_dOase-like"/>
</dbReference>
<reference evidence="2 3" key="1">
    <citation type="submission" date="2018-07" db="EMBL/GenBank/DDBJ databases">
        <title>Genomic Encyclopedia of Type Strains, Phase IV (KMG-IV): sequencing the most valuable type-strain genomes for metagenomic binning, comparative biology and taxonomic classification.</title>
        <authorList>
            <person name="Goeker M."/>
        </authorList>
    </citation>
    <scope>NUCLEOTIDE SEQUENCE [LARGE SCALE GENOMIC DNA]</scope>
    <source>
        <strain evidence="2 3">DSM 4134</strain>
    </source>
</reference>
<protein>
    <submittedName>
        <fullName evidence="2">Phytanoyl-CoA dioxygenase PhyH</fullName>
    </submittedName>
</protein>